<dbReference type="PANTHER" id="PTHR43668">
    <property type="entry name" value="ALLANTOINASE"/>
    <property type="match status" value="1"/>
</dbReference>
<dbReference type="HOGENOM" id="CLU_015572_1_0_4"/>
<dbReference type="EC" id="3.5.2.3" evidence="3"/>
<dbReference type="InterPro" id="IPR024403">
    <property type="entry name" value="DHOase_cat"/>
</dbReference>
<feature type="domain" description="Dihydroorotase catalytic" evidence="2">
    <location>
        <begin position="53"/>
        <end position="239"/>
    </location>
</feature>
<dbReference type="GO" id="GO:0005737">
    <property type="term" value="C:cytoplasm"/>
    <property type="evidence" value="ECO:0007669"/>
    <property type="project" value="TreeGrafter"/>
</dbReference>
<protein>
    <submittedName>
        <fullName evidence="3">Dihydroorotase</fullName>
        <ecNumber evidence="3">3.5.2.3</ecNumber>
    </submittedName>
</protein>
<dbReference type="InterPro" id="IPR032466">
    <property type="entry name" value="Metal_Hydrolase"/>
</dbReference>
<dbReference type="GO" id="GO:0006221">
    <property type="term" value="P:pyrimidine nucleotide biosynthetic process"/>
    <property type="evidence" value="ECO:0007669"/>
    <property type="project" value="UniProtKB-KW"/>
</dbReference>
<name>G4QA58_TAYAM</name>
<dbReference type="InterPro" id="IPR050138">
    <property type="entry name" value="DHOase/Allantoinase_Hydrolase"/>
</dbReference>
<evidence type="ECO:0000313" key="4">
    <source>
        <dbReference type="Proteomes" id="UP000009284"/>
    </source>
</evidence>
<dbReference type="NCBIfam" id="NF005791">
    <property type="entry name" value="PRK07627.1"/>
    <property type="match status" value="1"/>
</dbReference>
<sequence>MKYVLTNARLLEPMEGYDGIATIEIDDGKITKIAKDAKYENISDVQVIDLKNKVVMPGLVDLCSHLKHGNDLYSDLKRELGAAVAGGITSIVLSPDTHPILDEPGLVDTLLRNASDLGLSKVYPLGALTLGMKGEVLAPMSTLKNSGCIGFSQSNKPLINLSTLNRAMRYARTHQLALWLQASEPNLTDSGVMASGAYSSRLGLPGVPVQAETIALNTLFALQKSTMTTLHISNLTSAEGINIVREAKKQNLPITCDVSINNLHFIDQDIAFFDTHFRLNPPLRSQRDRDAITQGLIDGTIDAISSNHLSVSSDHKQVPFAEASPGAVGFEILLSAIIKWAKQNNVSLLDAIQLVSNKPGDVISKNSGIGTIKEGAEANLICVDIETEWTPSSDTLTSLNYHTPFLNYPLPAKVLKTFVGGKLVFERE</sequence>
<dbReference type="Gene3D" id="3.20.20.140">
    <property type="entry name" value="Metal-dependent hydrolases"/>
    <property type="match status" value="1"/>
</dbReference>
<dbReference type="GO" id="GO:0006145">
    <property type="term" value="P:purine nucleobase catabolic process"/>
    <property type="evidence" value="ECO:0007669"/>
    <property type="project" value="TreeGrafter"/>
</dbReference>
<dbReference type="Gene3D" id="2.30.40.10">
    <property type="entry name" value="Urease, subunit C, domain 1"/>
    <property type="match status" value="1"/>
</dbReference>
<keyword evidence="4" id="KW-1185">Reference proteome</keyword>
<dbReference type="PANTHER" id="PTHR43668:SF2">
    <property type="entry name" value="ALLANTOINASE"/>
    <property type="match status" value="1"/>
</dbReference>
<evidence type="ECO:0000313" key="3">
    <source>
        <dbReference type="EMBL" id="AEP37131.1"/>
    </source>
</evidence>
<dbReference type="InterPro" id="IPR011059">
    <property type="entry name" value="Metal-dep_hydrolase_composite"/>
</dbReference>
<dbReference type="STRING" id="1008459.TASI_1391"/>
<evidence type="ECO:0000256" key="1">
    <source>
        <dbReference type="ARBA" id="ARBA00022975"/>
    </source>
</evidence>
<dbReference type="InterPro" id="IPR004722">
    <property type="entry name" value="DHOase"/>
</dbReference>
<dbReference type="KEGG" id="tas:TASI_1391"/>
<dbReference type="Pfam" id="PF12890">
    <property type="entry name" value="DHOase"/>
    <property type="match status" value="1"/>
</dbReference>
<dbReference type="GO" id="GO:0004151">
    <property type="term" value="F:dihydroorotase activity"/>
    <property type="evidence" value="ECO:0007669"/>
    <property type="project" value="UniProtKB-EC"/>
</dbReference>
<dbReference type="Proteomes" id="UP000009284">
    <property type="component" value="Chromosome"/>
</dbReference>
<dbReference type="SUPFAM" id="SSF51338">
    <property type="entry name" value="Composite domain of metallo-dependent hydrolases"/>
    <property type="match status" value="1"/>
</dbReference>
<dbReference type="RefSeq" id="WP_014112025.1">
    <property type="nucleotide sequence ID" value="NC_016043.1"/>
</dbReference>
<dbReference type="GO" id="GO:0046872">
    <property type="term" value="F:metal ion binding"/>
    <property type="evidence" value="ECO:0007669"/>
    <property type="project" value="InterPro"/>
</dbReference>
<dbReference type="eggNOG" id="COG0044">
    <property type="taxonomic scope" value="Bacteria"/>
</dbReference>
<dbReference type="SUPFAM" id="SSF51556">
    <property type="entry name" value="Metallo-dependent hydrolases"/>
    <property type="match status" value="1"/>
</dbReference>
<dbReference type="EMBL" id="CP003059">
    <property type="protein sequence ID" value="AEP37131.1"/>
    <property type="molecule type" value="Genomic_DNA"/>
</dbReference>
<keyword evidence="1" id="KW-0665">Pyrimidine biosynthesis</keyword>
<dbReference type="CDD" id="cd01317">
    <property type="entry name" value="DHOase_IIa"/>
    <property type="match status" value="1"/>
</dbReference>
<proteinExistence type="predicted"/>
<evidence type="ECO:0000259" key="2">
    <source>
        <dbReference type="Pfam" id="PF12890"/>
    </source>
</evidence>
<organism evidence="3 4">
    <name type="scientific">Taylorella asinigenitalis (strain MCE3)</name>
    <dbReference type="NCBI Taxonomy" id="1008459"/>
    <lineage>
        <taxon>Bacteria</taxon>
        <taxon>Pseudomonadati</taxon>
        <taxon>Pseudomonadota</taxon>
        <taxon>Betaproteobacteria</taxon>
        <taxon>Burkholderiales</taxon>
        <taxon>Alcaligenaceae</taxon>
        <taxon>Taylorella</taxon>
    </lineage>
</organism>
<keyword evidence="3" id="KW-0378">Hydrolase</keyword>
<reference key="1">
    <citation type="submission" date="2011-09" db="EMBL/GenBank/DDBJ databases">
        <title>Genomic characterization of the Taylorella genus.</title>
        <authorList>
            <person name="Hebert L."/>
            <person name="Moumen B."/>
            <person name="Pons N."/>
            <person name="Duquesne F."/>
            <person name="Breuil M.-F."/>
            <person name="Goux D."/>
            <person name="Batto J.-M."/>
            <person name="Renault P."/>
            <person name="Laugier C."/>
            <person name="Petry S."/>
        </authorList>
    </citation>
    <scope>NUCLEOTIDE SEQUENCE</scope>
    <source>
        <strain>MCE3</strain>
    </source>
</reference>
<gene>
    <name evidence="3" type="ordered locus">TASI_1391</name>
</gene>
<reference evidence="3 4" key="2">
    <citation type="journal article" date="2012" name="PLoS ONE">
        <title>Genomic characterization of the taylorella genus.</title>
        <authorList>
            <person name="Hebert L."/>
            <person name="Moumen B."/>
            <person name="Pons N."/>
            <person name="Duquesne F."/>
            <person name="Breuil M.F."/>
            <person name="Goux D."/>
            <person name="Batto J.M."/>
            <person name="Laugier C."/>
            <person name="Renault P."/>
            <person name="Petry S."/>
        </authorList>
    </citation>
    <scope>NUCLEOTIDE SEQUENCE [LARGE SCALE GENOMIC DNA]</scope>
    <source>
        <strain evidence="3 4">MCE3</strain>
    </source>
</reference>
<dbReference type="OrthoDB" id="9803027at2"/>
<dbReference type="AlphaFoldDB" id="G4QA58"/>
<dbReference type="GO" id="GO:0004038">
    <property type="term" value="F:allantoinase activity"/>
    <property type="evidence" value="ECO:0007669"/>
    <property type="project" value="TreeGrafter"/>
</dbReference>
<accession>G4QA58</accession>